<dbReference type="InterPro" id="IPR019489">
    <property type="entry name" value="Clp_ATPase_C"/>
</dbReference>
<dbReference type="CDD" id="cd19499">
    <property type="entry name" value="RecA-like_ClpB_Hsp104-like"/>
    <property type="match status" value="1"/>
</dbReference>
<keyword evidence="4 8" id="KW-0677">Repeat</keyword>
<dbReference type="Gene3D" id="4.10.860.10">
    <property type="entry name" value="UVR domain"/>
    <property type="match status" value="1"/>
</dbReference>
<evidence type="ECO:0000256" key="9">
    <source>
        <dbReference type="RuleBase" id="RU004432"/>
    </source>
</evidence>
<dbReference type="PANTHER" id="PTHR11638">
    <property type="entry name" value="ATP-DEPENDENT CLP PROTEASE"/>
    <property type="match status" value="1"/>
</dbReference>
<dbReference type="PROSITE" id="PS00871">
    <property type="entry name" value="CLPAB_2"/>
    <property type="match status" value="1"/>
</dbReference>
<evidence type="ECO:0000256" key="7">
    <source>
        <dbReference type="ARBA" id="ARBA00023186"/>
    </source>
</evidence>
<dbReference type="FunFam" id="3.40.50.300:FF:000025">
    <property type="entry name" value="ATP-dependent Clp protease subunit"/>
    <property type="match status" value="1"/>
</dbReference>
<evidence type="ECO:0000256" key="1">
    <source>
        <dbReference type="ARBA" id="ARBA00004229"/>
    </source>
</evidence>
<dbReference type="InterPro" id="IPR001270">
    <property type="entry name" value="ClpA/B"/>
</dbReference>
<dbReference type="InterPro" id="IPR003593">
    <property type="entry name" value="AAA+_ATPase"/>
</dbReference>
<dbReference type="Pfam" id="PF07724">
    <property type="entry name" value="AAA_2"/>
    <property type="match status" value="1"/>
</dbReference>
<organism evidence="12">
    <name type="scientific">Eutreptiella gymnastica</name>
    <dbReference type="NCBI Taxonomy" id="73025"/>
    <lineage>
        <taxon>Eukaryota</taxon>
        <taxon>Discoba</taxon>
        <taxon>Euglenozoa</taxon>
        <taxon>Euglenida</taxon>
        <taxon>Spirocuta</taxon>
        <taxon>Euglenophyceae</taxon>
        <taxon>Eutreptiales</taxon>
        <taxon>Eutreptiaceae</taxon>
        <taxon>Eutreptiella</taxon>
    </lineage>
</organism>
<dbReference type="GO" id="GO:0009507">
    <property type="term" value="C:chloroplast"/>
    <property type="evidence" value="ECO:0007669"/>
    <property type="project" value="UniProtKB-SubCell"/>
</dbReference>
<sequence length="1074" mass="116876">MMNMQFDNYPTVGRAQHRQGGRALLAASVCAGLAAVLVISSVAQEPTASSTELLSQPVNTVRVAPGLTPLTNVRPVQYTRVVPDVDRSYESYPTTFANTEYEEAIPFSEPTVAAGQTTIFTVVAAGLSVLVVPVAAVIYLGRRARSSLAEKAELLTIPLERYTKPVPALVPIPVPVTDLVSLQCYNGSRVDMIVNSPNYRVAMVSGRQANTQHIRFAVFALFERFTEKGVRVVMLAQEESRRSCHNHVGTEQMLLGIIGEGTGLAARMLRSHGMDLKTTRGEVAKLIGRGEDQVGVEIPFTPRAKKVLDDSQAQAVELGHNYIGTEHLLLALLKENDGVAAKVFENMSIDREKVRTEMLEAISDQDNKDGCAVEILGLEPAQAGAGSKVANPKKEKGESILAEFAVNLTERARAGLLDPVVGRQNEIERVIQVLGRRTKNNPCLIGEPGVGKTAIAEGLAQLIVEGNVPENLQGKQVQALDLSLLIAGTKFRGEFEERLKKVLDEVKESKEVILVIDEVHTLVGAGGAEGAIDAANIMKPSLARGELQVIGATTTAEYRKYIEKDAALERRFQPTVVPEPSVDECIQILQGLRHKYESHHKLKYTDAALEAAAKLSAQYINDRFLPDKAIDLIDEAGSCARYEASKNSGPTGELAKMQAELSKLQQQKSADLKVHDFENAAILRAQITVLEEKIKAASKLEINTEKPGAGTTLTVDAEMIAGIVAKWTGVPVEKVSKDEGAVLLNLEAHLHKKVVGQEEAVSGIARALRRARVGMKDPNRPIASLFFLGPTGTGKTQLAKALAAQYFGSENDIVRLDMSEYMERHTVAKLIGSPPGYVGYDEGGQLTEVVRKKPYSLILFDEVEKAHPDVFNIMLQILEDGRLTDSQGRVVDFKNTLVIMTSNVGSQVISKGGKSLGFSVAKADEADAASYQTIKGNVMESMKMAFKPEFLNRIDEIVVFRQLTKPQVREVADIMLMDVHKRLQMMGINLVVTEKFKDKLLDEGWNPTYGARPLRRAINNLLEDPLSECLLKANVEEGDTIEVDVTHEGKIVVRGNGGVVVHEMDAPTVPAGVA</sequence>
<dbReference type="Gene3D" id="1.10.8.60">
    <property type="match status" value="2"/>
</dbReference>
<keyword evidence="10" id="KW-0472">Membrane</keyword>
<evidence type="ECO:0000256" key="8">
    <source>
        <dbReference type="PROSITE-ProRule" id="PRU01251"/>
    </source>
</evidence>
<dbReference type="PROSITE" id="PS51903">
    <property type="entry name" value="CLP_R"/>
    <property type="match status" value="1"/>
</dbReference>
<name>A0A7S1NP10_9EUGL</name>
<feature type="transmembrane region" description="Helical" evidence="10">
    <location>
        <begin position="21"/>
        <end position="43"/>
    </location>
</feature>
<dbReference type="GO" id="GO:0016887">
    <property type="term" value="F:ATP hydrolysis activity"/>
    <property type="evidence" value="ECO:0007669"/>
    <property type="project" value="InterPro"/>
</dbReference>
<evidence type="ECO:0000313" key="12">
    <source>
        <dbReference type="EMBL" id="CAD9033395.1"/>
    </source>
</evidence>
<dbReference type="Pfam" id="PF02861">
    <property type="entry name" value="Clp_N"/>
    <property type="match status" value="1"/>
</dbReference>
<dbReference type="PANTHER" id="PTHR11638:SF155">
    <property type="entry name" value="CHAPERONE PROTEIN CLPC1, CHLOROPLASTIC-LIKE"/>
    <property type="match status" value="1"/>
</dbReference>
<dbReference type="PROSITE" id="PS00870">
    <property type="entry name" value="CLPAB_1"/>
    <property type="match status" value="1"/>
</dbReference>
<dbReference type="Pfam" id="PF17871">
    <property type="entry name" value="AAA_lid_9"/>
    <property type="match status" value="1"/>
</dbReference>
<evidence type="ECO:0000259" key="11">
    <source>
        <dbReference type="PROSITE" id="PS51903"/>
    </source>
</evidence>
<proteinExistence type="inferred from homology"/>
<dbReference type="InterPro" id="IPR027417">
    <property type="entry name" value="P-loop_NTPase"/>
</dbReference>
<reference evidence="12" key="1">
    <citation type="submission" date="2021-01" db="EMBL/GenBank/DDBJ databases">
        <authorList>
            <person name="Corre E."/>
            <person name="Pelletier E."/>
            <person name="Niang G."/>
            <person name="Scheremetjew M."/>
            <person name="Finn R."/>
            <person name="Kale V."/>
            <person name="Holt S."/>
            <person name="Cochrane G."/>
            <person name="Meng A."/>
            <person name="Brown T."/>
            <person name="Cohen L."/>
        </authorList>
    </citation>
    <scope>NUCLEOTIDE SEQUENCE</scope>
    <source>
        <strain evidence="12">NIES-381</strain>
    </source>
</reference>
<dbReference type="SMART" id="SM00382">
    <property type="entry name" value="AAA"/>
    <property type="match status" value="2"/>
</dbReference>
<dbReference type="InterPro" id="IPR028299">
    <property type="entry name" value="ClpA/B_CS2"/>
</dbReference>
<dbReference type="AlphaFoldDB" id="A0A7S1NP10"/>
<keyword evidence="6 9" id="KW-0067">ATP-binding</keyword>
<gene>
    <name evidence="12" type="ORF">EGYM00392_LOCUS44542</name>
</gene>
<keyword evidence="3" id="KW-0934">Plastid</keyword>
<feature type="transmembrane region" description="Helical" evidence="10">
    <location>
        <begin position="119"/>
        <end position="141"/>
    </location>
</feature>
<keyword evidence="10" id="KW-1133">Transmembrane helix</keyword>
<keyword evidence="2" id="KW-0150">Chloroplast</keyword>
<dbReference type="Pfam" id="PF10431">
    <property type="entry name" value="ClpB_D2-small"/>
    <property type="match status" value="1"/>
</dbReference>
<dbReference type="PRINTS" id="PR00300">
    <property type="entry name" value="CLPPROTEASEA"/>
</dbReference>
<comment type="similarity">
    <text evidence="9">Belongs to the ClpA/ClpB family.</text>
</comment>
<dbReference type="SMART" id="SM01086">
    <property type="entry name" value="ClpB_D2-small"/>
    <property type="match status" value="1"/>
</dbReference>
<dbReference type="EMBL" id="HBGA01120405">
    <property type="protein sequence ID" value="CAD9033395.1"/>
    <property type="molecule type" value="Transcribed_RNA"/>
</dbReference>
<evidence type="ECO:0000256" key="4">
    <source>
        <dbReference type="ARBA" id="ARBA00022737"/>
    </source>
</evidence>
<keyword evidence="7 9" id="KW-0143">Chaperone</keyword>
<dbReference type="CDD" id="cd00009">
    <property type="entry name" value="AAA"/>
    <property type="match status" value="1"/>
</dbReference>
<dbReference type="InterPro" id="IPR036628">
    <property type="entry name" value="Clp_N_dom_sf"/>
</dbReference>
<keyword evidence="5 9" id="KW-0547">Nucleotide-binding</keyword>
<keyword evidence="10" id="KW-0812">Transmembrane</keyword>
<dbReference type="Gene3D" id="1.10.1780.10">
    <property type="entry name" value="Clp, N-terminal domain"/>
    <property type="match status" value="1"/>
</dbReference>
<accession>A0A7S1NP10</accession>
<dbReference type="GO" id="GO:0034605">
    <property type="term" value="P:cellular response to heat"/>
    <property type="evidence" value="ECO:0007669"/>
    <property type="project" value="TreeGrafter"/>
</dbReference>
<dbReference type="InterPro" id="IPR041546">
    <property type="entry name" value="ClpA/ClpB_AAA_lid"/>
</dbReference>
<dbReference type="SUPFAM" id="SSF81923">
    <property type="entry name" value="Double Clp-N motif"/>
    <property type="match status" value="1"/>
</dbReference>
<evidence type="ECO:0000256" key="2">
    <source>
        <dbReference type="ARBA" id="ARBA00022528"/>
    </source>
</evidence>
<dbReference type="SUPFAM" id="SSF52540">
    <property type="entry name" value="P-loop containing nucleoside triphosphate hydrolases"/>
    <property type="match status" value="2"/>
</dbReference>
<evidence type="ECO:0000256" key="10">
    <source>
        <dbReference type="SAM" id="Phobius"/>
    </source>
</evidence>
<dbReference type="Pfam" id="PF00004">
    <property type="entry name" value="AAA"/>
    <property type="match status" value="1"/>
</dbReference>
<comment type="subcellular location">
    <subcellularLocation>
        <location evidence="1">Plastid</location>
        <location evidence="1">Chloroplast</location>
    </subcellularLocation>
</comment>
<evidence type="ECO:0000256" key="5">
    <source>
        <dbReference type="ARBA" id="ARBA00022741"/>
    </source>
</evidence>
<dbReference type="InterPro" id="IPR004176">
    <property type="entry name" value="Clp_R_N"/>
</dbReference>
<evidence type="ECO:0000256" key="6">
    <source>
        <dbReference type="ARBA" id="ARBA00022840"/>
    </source>
</evidence>
<dbReference type="InterPro" id="IPR018368">
    <property type="entry name" value="ClpA/B_CS1"/>
</dbReference>
<dbReference type="InterPro" id="IPR003959">
    <property type="entry name" value="ATPase_AAA_core"/>
</dbReference>
<dbReference type="InterPro" id="IPR050130">
    <property type="entry name" value="ClpA_ClpB"/>
</dbReference>
<dbReference type="FunFam" id="3.40.50.300:FF:000010">
    <property type="entry name" value="Chaperone clpB 1, putative"/>
    <property type="match status" value="1"/>
</dbReference>
<dbReference type="Gene3D" id="3.40.50.300">
    <property type="entry name" value="P-loop containing nucleotide triphosphate hydrolases"/>
    <property type="match status" value="2"/>
</dbReference>
<dbReference type="GO" id="GO:0005524">
    <property type="term" value="F:ATP binding"/>
    <property type="evidence" value="ECO:0007669"/>
    <property type="project" value="UniProtKB-KW"/>
</dbReference>
<protein>
    <recommendedName>
        <fullName evidence="11">Clp R domain-containing protein</fullName>
    </recommendedName>
</protein>
<evidence type="ECO:0000256" key="3">
    <source>
        <dbReference type="ARBA" id="ARBA00022640"/>
    </source>
</evidence>
<feature type="domain" description="Clp R" evidence="11">
    <location>
        <begin position="222"/>
        <end position="364"/>
    </location>
</feature>